<reference evidence="1" key="1">
    <citation type="submission" date="2018-05" db="EMBL/GenBank/DDBJ databases">
        <authorList>
            <person name="Lanie J.A."/>
            <person name="Ng W.-L."/>
            <person name="Kazmierczak K.M."/>
            <person name="Andrzejewski T.M."/>
            <person name="Davidsen T.M."/>
            <person name="Wayne K.J."/>
            <person name="Tettelin H."/>
            <person name="Glass J.I."/>
            <person name="Rusch D."/>
            <person name="Podicherti R."/>
            <person name="Tsui H.-C.T."/>
            <person name="Winkler M.E."/>
        </authorList>
    </citation>
    <scope>NUCLEOTIDE SEQUENCE</scope>
</reference>
<dbReference type="Pfam" id="PF13181">
    <property type="entry name" value="TPR_8"/>
    <property type="match status" value="3"/>
</dbReference>
<dbReference type="EMBL" id="UINC01119080">
    <property type="protein sequence ID" value="SVC92640.1"/>
    <property type="molecule type" value="Genomic_DNA"/>
</dbReference>
<name>A0A382R5W8_9ZZZZ</name>
<dbReference type="SUPFAM" id="SSF48452">
    <property type="entry name" value="TPR-like"/>
    <property type="match status" value="1"/>
</dbReference>
<evidence type="ECO:0000313" key="1">
    <source>
        <dbReference type="EMBL" id="SVC92640.1"/>
    </source>
</evidence>
<accession>A0A382R5W8</accession>
<dbReference type="Gene3D" id="1.25.40.10">
    <property type="entry name" value="Tetratricopeptide repeat domain"/>
    <property type="match status" value="2"/>
</dbReference>
<gene>
    <name evidence="1" type="ORF">METZ01_LOCUS345494</name>
</gene>
<dbReference type="InterPro" id="IPR019734">
    <property type="entry name" value="TPR_rpt"/>
</dbReference>
<sequence>MGIRIRKGTPGSRVSPSRLAVVRLGAAGLATAALAAAYTATAGLANETADAPTLGGSSPPAEAIEHYSDGLRALEAQDFRSAAFEFEAATATDSTYGDAFYALGKTYKTLGQFDRAIGALLHAQRLGVSLERAMNAIPSQLAAAYSKSGLEAYQKHKYREAIGTFEKALELKPGDARIHYTVGLSHLRLRDEDAAKTAFQQA</sequence>
<protein>
    <submittedName>
        <fullName evidence="1">Uncharacterized protein</fullName>
    </submittedName>
</protein>
<feature type="non-terminal residue" evidence="1">
    <location>
        <position position="202"/>
    </location>
</feature>
<proteinExistence type="predicted"/>
<dbReference type="SMART" id="SM00028">
    <property type="entry name" value="TPR"/>
    <property type="match status" value="2"/>
</dbReference>
<dbReference type="AlphaFoldDB" id="A0A382R5W8"/>
<dbReference type="InterPro" id="IPR011990">
    <property type="entry name" value="TPR-like_helical_dom_sf"/>
</dbReference>
<dbReference type="PROSITE" id="PS50005">
    <property type="entry name" value="TPR"/>
    <property type="match status" value="1"/>
</dbReference>
<organism evidence="1">
    <name type="scientific">marine metagenome</name>
    <dbReference type="NCBI Taxonomy" id="408172"/>
    <lineage>
        <taxon>unclassified sequences</taxon>
        <taxon>metagenomes</taxon>
        <taxon>ecological metagenomes</taxon>
    </lineage>
</organism>